<keyword evidence="2" id="KW-1003">Cell membrane</keyword>
<comment type="subcellular location">
    <subcellularLocation>
        <location evidence="1">Cell membrane</location>
        <topology evidence="1">Multi-pass membrane protein</topology>
    </subcellularLocation>
</comment>
<evidence type="ECO:0000313" key="8">
    <source>
        <dbReference type="Proteomes" id="UP001365846"/>
    </source>
</evidence>
<feature type="transmembrane region" description="Helical" evidence="6">
    <location>
        <begin position="127"/>
        <end position="151"/>
    </location>
</feature>
<dbReference type="PANTHER" id="PTHR32196:SF72">
    <property type="entry name" value="RIBOSE IMPORT PERMEASE PROTEIN RBSC"/>
    <property type="match status" value="1"/>
</dbReference>
<dbReference type="Proteomes" id="UP001365846">
    <property type="component" value="Unassembled WGS sequence"/>
</dbReference>
<reference evidence="7 8" key="1">
    <citation type="submission" date="2024-03" db="EMBL/GenBank/DDBJ databases">
        <title>Novel species of the genus Variovorax.</title>
        <authorList>
            <person name="Liu Q."/>
            <person name="Xin Y.-H."/>
        </authorList>
    </citation>
    <scope>NUCLEOTIDE SEQUENCE [LARGE SCALE GENOMIC DNA]</scope>
    <source>
        <strain evidence="7 8">KACC 18899</strain>
    </source>
</reference>
<keyword evidence="5 6" id="KW-0472">Membrane</keyword>
<comment type="caution">
    <text evidence="7">The sequence shown here is derived from an EMBL/GenBank/DDBJ whole genome shotgun (WGS) entry which is preliminary data.</text>
</comment>
<dbReference type="PANTHER" id="PTHR32196">
    <property type="entry name" value="ABC TRANSPORTER PERMEASE PROTEIN YPHD-RELATED-RELATED"/>
    <property type="match status" value="1"/>
</dbReference>
<dbReference type="EMBL" id="JBBKZU010000007">
    <property type="protein sequence ID" value="MEJ8813094.1"/>
    <property type="molecule type" value="Genomic_DNA"/>
</dbReference>
<protein>
    <submittedName>
        <fullName evidence="7">Ribose ABC transporter permease</fullName>
    </submittedName>
</protein>
<dbReference type="RefSeq" id="WP_340358327.1">
    <property type="nucleotide sequence ID" value="NZ_JBBKZU010000007.1"/>
</dbReference>
<feature type="transmembrane region" description="Helical" evidence="6">
    <location>
        <begin position="88"/>
        <end position="121"/>
    </location>
</feature>
<evidence type="ECO:0000256" key="3">
    <source>
        <dbReference type="ARBA" id="ARBA00022692"/>
    </source>
</evidence>
<name>A0ABU8VJJ8_9BURK</name>
<evidence type="ECO:0000256" key="1">
    <source>
        <dbReference type="ARBA" id="ARBA00004651"/>
    </source>
</evidence>
<feature type="transmembrane region" description="Helical" evidence="6">
    <location>
        <begin position="243"/>
        <end position="267"/>
    </location>
</feature>
<evidence type="ECO:0000256" key="4">
    <source>
        <dbReference type="ARBA" id="ARBA00022989"/>
    </source>
</evidence>
<dbReference type="CDD" id="cd06579">
    <property type="entry name" value="TM_PBP1_transp_AraH_like"/>
    <property type="match status" value="1"/>
</dbReference>
<organism evidence="7 8">
    <name type="scientific">Variovorax ureilyticus</name>
    <dbReference type="NCBI Taxonomy" id="1836198"/>
    <lineage>
        <taxon>Bacteria</taxon>
        <taxon>Pseudomonadati</taxon>
        <taxon>Pseudomonadota</taxon>
        <taxon>Betaproteobacteria</taxon>
        <taxon>Burkholderiales</taxon>
        <taxon>Comamonadaceae</taxon>
        <taxon>Variovorax</taxon>
    </lineage>
</organism>
<feature type="transmembrane region" description="Helical" evidence="6">
    <location>
        <begin position="47"/>
        <end position="67"/>
    </location>
</feature>
<evidence type="ECO:0000256" key="5">
    <source>
        <dbReference type="ARBA" id="ARBA00023136"/>
    </source>
</evidence>
<evidence type="ECO:0000313" key="7">
    <source>
        <dbReference type="EMBL" id="MEJ8813094.1"/>
    </source>
</evidence>
<dbReference type="Pfam" id="PF02653">
    <property type="entry name" value="BPD_transp_2"/>
    <property type="match status" value="1"/>
</dbReference>
<feature type="transmembrane region" description="Helical" evidence="6">
    <location>
        <begin position="196"/>
        <end position="217"/>
    </location>
</feature>
<feature type="transmembrane region" description="Helical" evidence="6">
    <location>
        <begin position="158"/>
        <end position="176"/>
    </location>
</feature>
<feature type="transmembrane region" description="Helical" evidence="6">
    <location>
        <begin position="304"/>
        <end position="322"/>
    </location>
</feature>
<accession>A0ABU8VJJ8</accession>
<dbReference type="InterPro" id="IPR001851">
    <property type="entry name" value="ABC_transp_permease"/>
</dbReference>
<evidence type="ECO:0000256" key="6">
    <source>
        <dbReference type="SAM" id="Phobius"/>
    </source>
</evidence>
<evidence type="ECO:0000256" key="2">
    <source>
        <dbReference type="ARBA" id="ARBA00022475"/>
    </source>
</evidence>
<sequence>MNSTHPADPALPDPFPAAAPIADGSSSPPAVTEHVKPAAPTSRGKDLLRAIGMLPVLILLCIGFAVTSENFASWQNFSIITQQASINIVLAAGMTFVILTGGIDLSVGSILAASAVVAMLMSNVPGLGMLGIAAGLGCGLLFGLINGVLVAFVKLPPFIVTLGALTAVRGIARLIGNDATIFNPQLPFAFIGNGDVLGVPWLVIIAFAVIALSWFILRRTVLGLNIYSVGGNPEAARLAGIKVWAVLLFVYCTSGLLSGLGGVMASARLYAANGLQLGASYELDAIAAVILGGTSFVGGTGSIIGTLVGALIIAVLTNGLILLGVSDIWQYIVKGLVIIGAVALDRYRRKGSART</sequence>
<gene>
    <name evidence="7" type="ORF">WKW77_18555</name>
</gene>
<proteinExistence type="predicted"/>
<keyword evidence="3 6" id="KW-0812">Transmembrane</keyword>
<keyword evidence="4 6" id="KW-1133">Transmembrane helix</keyword>
<keyword evidence="8" id="KW-1185">Reference proteome</keyword>